<dbReference type="InterPro" id="IPR011990">
    <property type="entry name" value="TPR-like_helical_dom_sf"/>
</dbReference>
<feature type="repeat" description="PPR" evidence="2">
    <location>
        <begin position="398"/>
        <end position="428"/>
    </location>
</feature>
<sequence>MTVILQGIEIQNFTAATLRFLSRNPDFIKPSALASLYSTVSGEIEEQSKRYEYHNVATCIATLQRCAQRNDSVSGEQIHGFMVRKGFLDESPRAVTSLVNMYAKCGLTRRAISVFGGSELDVFGYNAIISGFVVNSSPLDAIEMYREMRAKGVLPDKYTFPSLLKGSDAMEISDIKKVHGLAFKLGFDSDRYVGSALMTSYLKFKLVEDAQKLFDELPERDDSVLWNALVNGYSQIFRFEDALRVFSKMREEGVAMSRHTVTGVLSAFTVLGDLDNGRSIHGLIVKLGFHFSVAVSNALIDMYGKGKWLEEAIKIFEAMDHERDIFTWNSVLCVHDYCGDHDGTLALFERMLCSGVRPDLVTLTTVLPTCGRLAALKQGREIHGYIVVNGLLNRNSKDEFIHNSLMDMYAKCGDLRDAQLVFDLMRNKDSASWNIMINGYGVQSCGELALDMFSRMCRASVKPDEITFVGLLQACNHSGFVSEGRRFLEEMEAVYNIVPTSDHYTCVIDMLGRAGKLEEAYKLAIAMPMGDNPIVWRSIMSSCRLHKNTELAQLAGKRLQELEPEHSGGYVLMSNVYVEAGRYEEVSDIRAEMRQQNVKKRPGWSCIETKNSIHTFITNDLTHPEFESISPWLSLLTSHIRGHDCILLDD</sequence>
<dbReference type="InterPro" id="IPR046960">
    <property type="entry name" value="PPR_At4g14850-like_plant"/>
</dbReference>
<gene>
    <name evidence="3" type="ORF">ANE_LOCUS8094</name>
</gene>
<feature type="repeat" description="PPR" evidence="2">
    <location>
        <begin position="429"/>
        <end position="463"/>
    </location>
</feature>
<accession>A0A565B7K9</accession>
<evidence type="ECO:0008006" key="5">
    <source>
        <dbReference type="Google" id="ProtNLM"/>
    </source>
</evidence>
<keyword evidence="4" id="KW-1185">Reference proteome</keyword>
<name>A0A565B7K9_9BRAS</name>
<dbReference type="GO" id="GO:0003723">
    <property type="term" value="F:RNA binding"/>
    <property type="evidence" value="ECO:0007669"/>
    <property type="project" value="InterPro"/>
</dbReference>
<organism evidence="3 4">
    <name type="scientific">Arabis nemorensis</name>
    <dbReference type="NCBI Taxonomy" id="586526"/>
    <lineage>
        <taxon>Eukaryota</taxon>
        <taxon>Viridiplantae</taxon>
        <taxon>Streptophyta</taxon>
        <taxon>Embryophyta</taxon>
        <taxon>Tracheophyta</taxon>
        <taxon>Spermatophyta</taxon>
        <taxon>Magnoliopsida</taxon>
        <taxon>eudicotyledons</taxon>
        <taxon>Gunneridae</taxon>
        <taxon>Pentapetalae</taxon>
        <taxon>rosids</taxon>
        <taxon>malvids</taxon>
        <taxon>Brassicales</taxon>
        <taxon>Brassicaceae</taxon>
        <taxon>Arabideae</taxon>
        <taxon>Arabis</taxon>
    </lineage>
</organism>
<dbReference type="PANTHER" id="PTHR47926">
    <property type="entry name" value="PENTATRICOPEPTIDE REPEAT-CONTAINING PROTEIN"/>
    <property type="match status" value="1"/>
</dbReference>
<dbReference type="OrthoDB" id="631241at2759"/>
<evidence type="ECO:0000256" key="1">
    <source>
        <dbReference type="ARBA" id="ARBA00022737"/>
    </source>
</evidence>
<proteinExistence type="predicted"/>
<dbReference type="NCBIfam" id="TIGR00756">
    <property type="entry name" value="PPR"/>
    <property type="match status" value="5"/>
</dbReference>
<dbReference type="Pfam" id="PF01535">
    <property type="entry name" value="PPR"/>
    <property type="match status" value="5"/>
</dbReference>
<protein>
    <recommendedName>
        <fullName evidence="5">Pentacotripeptide-repeat region of PRORP domain-containing protein</fullName>
    </recommendedName>
</protein>
<dbReference type="Pfam" id="PF20431">
    <property type="entry name" value="E_motif"/>
    <property type="match status" value="1"/>
</dbReference>
<keyword evidence="1" id="KW-0677">Repeat</keyword>
<dbReference type="SUPFAM" id="SSF48452">
    <property type="entry name" value="TPR-like"/>
    <property type="match status" value="1"/>
</dbReference>
<dbReference type="FunFam" id="1.25.40.10:FF:000344">
    <property type="entry name" value="Pentatricopeptide repeat-containing protein"/>
    <property type="match status" value="1"/>
</dbReference>
<dbReference type="InterPro" id="IPR002885">
    <property type="entry name" value="PPR_rpt"/>
</dbReference>
<evidence type="ECO:0000313" key="4">
    <source>
        <dbReference type="Proteomes" id="UP000489600"/>
    </source>
</evidence>
<dbReference type="PROSITE" id="PS51375">
    <property type="entry name" value="PPR"/>
    <property type="match status" value="5"/>
</dbReference>
<dbReference type="InterPro" id="IPR046848">
    <property type="entry name" value="E_motif"/>
</dbReference>
<evidence type="ECO:0000256" key="2">
    <source>
        <dbReference type="PROSITE-ProRule" id="PRU00708"/>
    </source>
</evidence>
<dbReference type="EMBL" id="CABITT030000003">
    <property type="protein sequence ID" value="VVA97649.1"/>
    <property type="molecule type" value="Genomic_DNA"/>
</dbReference>
<dbReference type="Pfam" id="PF13041">
    <property type="entry name" value="PPR_2"/>
    <property type="match status" value="3"/>
</dbReference>
<feature type="repeat" description="PPR" evidence="2">
    <location>
        <begin position="222"/>
        <end position="256"/>
    </location>
</feature>
<dbReference type="FunFam" id="1.25.40.10:FF:000627">
    <property type="entry name" value="Pentatricopeptide repeat-containing protein"/>
    <property type="match status" value="1"/>
</dbReference>
<reference evidence="3" key="1">
    <citation type="submission" date="2019-07" db="EMBL/GenBank/DDBJ databases">
        <authorList>
            <person name="Dittberner H."/>
        </authorList>
    </citation>
    <scope>NUCLEOTIDE SEQUENCE [LARGE SCALE GENOMIC DNA]</scope>
</reference>
<comment type="caution">
    <text evidence="3">The sequence shown here is derived from an EMBL/GenBank/DDBJ whole genome shotgun (WGS) entry which is preliminary data.</text>
</comment>
<dbReference type="FunFam" id="1.25.40.10:FF:000305">
    <property type="entry name" value="Pentatricopeptide repeat-containing protein mitochondrial"/>
    <property type="match status" value="1"/>
</dbReference>
<evidence type="ECO:0000313" key="3">
    <source>
        <dbReference type="EMBL" id="VVA97649.1"/>
    </source>
</evidence>
<dbReference type="Gene3D" id="1.25.40.10">
    <property type="entry name" value="Tetratricopeptide repeat domain"/>
    <property type="match status" value="5"/>
</dbReference>
<feature type="repeat" description="PPR" evidence="2">
    <location>
        <begin position="324"/>
        <end position="358"/>
    </location>
</feature>
<dbReference type="GO" id="GO:0009451">
    <property type="term" value="P:RNA modification"/>
    <property type="evidence" value="ECO:0007669"/>
    <property type="project" value="InterPro"/>
</dbReference>
<feature type="repeat" description="PPR" evidence="2">
    <location>
        <begin position="121"/>
        <end position="155"/>
    </location>
</feature>
<dbReference type="AlphaFoldDB" id="A0A565B7K9"/>
<dbReference type="Proteomes" id="UP000489600">
    <property type="component" value="Unassembled WGS sequence"/>
</dbReference>